<dbReference type="EMBL" id="CM029040">
    <property type="protein sequence ID" value="KAG2631534.1"/>
    <property type="molecule type" value="Genomic_DNA"/>
</dbReference>
<evidence type="ECO:0000256" key="1">
    <source>
        <dbReference type="ARBA" id="ARBA00007692"/>
    </source>
</evidence>
<reference evidence="5" key="1">
    <citation type="submission" date="2020-05" db="EMBL/GenBank/DDBJ databases">
        <title>WGS assembly of Panicum virgatum.</title>
        <authorList>
            <person name="Lovell J.T."/>
            <person name="Jenkins J."/>
            <person name="Shu S."/>
            <person name="Juenger T.E."/>
            <person name="Schmutz J."/>
        </authorList>
    </citation>
    <scope>NUCLEOTIDE SEQUENCE</scope>
    <source>
        <strain evidence="5">AP13</strain>
    </source>
</reference>
<dbReference type="PANTHER" id="PTHR13068:SF98">
    <property type="entry name" value="TRANSCRIPTION TERMINATION FACTOR MTERF2, CHLOROPLASTIC"/>
    <property type="match status" value="1"/>
</dbReference>
<gene>
    <name evidence="5" type="ORF">PVAP13_2NG242275</name>
</gene>
<dbReference type="Pfam" id="PF02536">
    <property type="entry name" value="mTERF"/>
    <property type="match status" value="1"/>
</dbReference>
<evidence type="ECO:0000313" key="5">
    <source>
        <dbReference type="EMBL" id="KAG2631534.1"/>
    </source>
</evidence>
<organism evidence="5 6">
    <name type="scientific">Panicum virgatum</name>
    <name type="common">Blackwell switchgrass</name>
    <dbReference type="NCBI Taxonomy" id="38727"/>
    <lineage>
        <taxon>Eukaryota</taxon>
        <taxon>Viridiplantae</taxon>
        <taxon>Streptophyta</taxon>
        <taxon>Embryophyta</taxon>
        <taxon>Tracheophyta</taxon>
        <taxon>Spermatophyta</taxon>
        <taxon>Magnoliopsida</taxon>
        <taxon>Liliopsida</taxon>
        <taxon>Poales</taxon>
        <taxon>Poaceae</taxon>
        <taxon>PACMAD clade</taxon>
        <taxon>Panicoideae</taxon>
        <taxon>Panicodae</taxon>
        <taxon>Paniceae</taxon>
        <taxon>Panicinae</taxon>
        <taxon>Panicum</taxon>
        <taxon>Panicum sect. Hiantes</taxon>
    </lineage>
</organism>
<feature type="region of interest" description="Disordered" evidence="4">
    <location>
        <begin position="382"/>
        <end position="403"/>
    </location>
</feature>
<dbReference type="SMART" id="SM00733">
    <property type="entry name" value="Mterf"/>
    <property type="match status" value="5"/>
</dbReference>
<accession>A0A8T0VE33</accession>
<dbReference type="Gene3D" id="1.25.70.10">
    <property type="entry name" value="Transcription termination factor 3, mitochondrial"/>
    <property type="match status" value="2"/>
</dbReference>
<comment type="caution">
    <text evidence="5">The sequence shown here is derived from an EMBL/GenBank/DDBJ whole genome shotgun (WGS) entry which is preliminary data.</text>
</comment>
<sequence>MAATLPHSHLHLHLPLRTPDPSSRRRHRFRLPSLVAASRLQNPTTATHPVLPPPAPAPSAALLAAEGASLAPRREHRFSGSVSTPTGSAAAGGLAEAEDAVLRRALEVRRAVAAEVLVAALSGGKVGGLTYINNLTARMGLFVDRIVVEAAAMRRDRPDLAHMSFNARAKVQYLKEFGLSNEELGRLLAFKPQLMACSIEERWKPLVKYLYHLNVSRDGMKRMLLVQPTIFCLDLETVIAPKVQFLQDIGVRSDAIGNVLVKFPPVLTYSLYKKIRPVVIFLLTKGGVKQDDIGKVIALDPQLLGCSIAHKLEVSVKYFRSLGIYHFVLGQMVADFPALLRYNVDILKPKIPVLEACNGATTERPHRISTVLQLLPGGQDRASAPNISGQQDQHEAAVHADRI</sequence>
<keyword evidence="2" id="KW-0805">Transcription regulation</keyword>
<feature type="compositionally biased region" description="Basic and acidic residues" evidence="4">
    <location>
        <begin position="392"/>
        <end position="403"/>
    </location>
</feature>
<dbReference type="InterPro" id="IPR038538">
    <property type="entry name" value="MTERF_sf"/>
</dbReference>
<protein>
    <submittedName>
        <fullName evidence="5">Uncharacterized protein</fullName>
    </submittedName>
</protein>
<keyword evidence="2" id="KW-0804">Transcription</keyword>
<dbReference type="AlphaFoldDB" id="A0A8T0VE33"/>
<evidence type="ECO:0000256" key="4">
    <source>
        <dbReference type="SAM" id="MobiDB-lite"/>
    </source>
</evidence>
<evidence type="ECO:0000256" key="2">
    <source>
        <dbReference type="ARBA" id="ARBA00022472"/>
    </source>
</evidence>
<dbReference type="GO" id="GO:0006353">
    <property type="term" value="P:DNA-templated transcription termination"/>
    <property type="evidence" value="ECO:0007669"/>
    <property type="project" value="UniProtKB-KW"/>
</dbReference>
<keyword evidence="6" id="KW-1185">Reference proteome</keyword>
<name>A0A8T0VE33_PANVG</name>
<dbReference type="GO" id="GO:0003676">
    <property type="term" value="F:nucleic acid binding"/>
    <property type="evidence" value="ECO:0007669"/>
    <property type="project" value="InterPro"/>
</dbReference>
<proteinExistence type="inferred from homology"/>
<keyword evidence="3" id="KW-0809">Transit peptide</keyword>
<comment type="similarity">
    <text evidence="1">Belongs to the mTERF family.</text>
</comment>
<dbReference type="Proteomes" id="UP000823388">
    <property type="component" value="Chromosome 2N"/>
</dbReference>
<feature type="region of interest" description="Disordered" evidence="4">
    <location>
        <begin position="1"/>
        <end position="58"/>
    </location>
</feature>
<evidence type="ECO:0000313" key="6">
    <source>
        <dbReference type="Proteomes" id="UP000823388"/>
    </source>
</evidence>
<dbReference type="InterPro" id="IPR003690">
    <property type="entry name" value="MTERF"/>
</dbReference>
<keyword evidence="2" id="KW-0806">Transcription termination</keyword>
<dbReference type="PANTHER" id="PTHR13068">
    <property type="entry name" value="CGI-12 PROTEIN-RELATED"/>
    <property type="match status" value="1"/>
</dbReference>
<evidence type="ECO:0000256" key="3">
    <source>
        <dbReference type="ARBA" id="ARBA00022946"/>
    </source>
</evidence>